<name>A0A183EG16_9BILA</name>
<reference evidence="2 3" key="2">
    <citation type="submission" date="2018-11" db="EMBL/GenBank/DDBJ databases">
        <authorList>
            <consortium name="Pathogen Informatics"/>
        </authorList>
    </citation>
    <scope>NUCLEOTIDE SEQUENCE [LARGE SCALE GENOMIC DNA]</scope>
</reference>
<accession>A0A183EG16</accession>
<evidence type="ECO:0000313" key="2">
    <source>
        <dbReference type="EMBL" id="VDN34862.1"/>
    </source>
</evidence>
<gene>
    <name evidence="2" type="ORF">GPUH_LOCUS19908</name>
</gene>
<feature type="region of interest" description="Disordered" evidence="1">
    <location>
        <begin position="10"/>
        <end position="59"/>
    </location>
</feature>
<dbReference type="EMBL" id="UYRT01089397">
    <property type="protein sequence ID" value="VDN34862.1"/>
    <property type="molecule type" value="Genomic_DNA"/>
</dbReference>
<evidence type="ECO:0000256" key="1">
    <source>
        <dbReference type="SAM" id="MobiDB-lite"/>
    </source>
</evidence>
<sequence>MGGCICKRKRESSRRACDRRMPSNSDSDPQTGGDGAAAQRANGDESRSPRRRVVTRSARTVDACASGDAELDMRELVRQTMKMIREQDAPAPLAKLNSVAEEEGGWIMVIMSLIDAIPLEEPLGPAVITLFLDESPLPTKVSF</sequence>
<organism evidence="4">
    <name type="scientific">Gongylonema pulchrum</name>
    <dbReference type="NCBI Taxonomy" id="637853"/>
    <lineage>
        <taxon>Eukaryota</taxon>
        <taxon>Metazoa</taxon>
        <taxon>Ecdysozoa</taxon>
        <taxon>Nematoda</taxon>
        <taxon>Chromadorea</taxon>
        <taxon>Rhabditida</taxon>
        <taxon>Spirurina</taxon>
        <taxon>Spiruromorpha</taxon>
        <taxon>Spiruroidea</taxon>
        <taxon>Gongylonematidae</taxon>
        <taxon>Gongylonema</taxon>
    </lineage>
</organism>
<dbReference type="AlphaFoldDB" id="A0A183EG16"/>
<proteinExistence type="predicted"/>
<evidence type="ECO:0000313" key="4">
    <source>
        <dbReference type="WBParaSite" id="GPUH_0001993201-mRNA-1"/>
    </source>
</evidence>
<dbReference type="OrthoDB" id="5870006at2759"/>
<keyword evidence="3" id="KW-1185">Reference proteome</keyword>
<reference evidence="4" key="1">
    <citation type="submission" date="2016-06" db="UniProtKB">
        <authorList>
            <consortium name="WormBaseParasite"/>
        </authorList>
    </citation>
    <scope>IDENTIFICATION</scope>
</reference>
<protein>
    <submittedName>
        <fullName evidence="2 4">Uncharacterized protein</fullName>
    </submittedName>
</protein>
<dbReference type="WBParaSite" id="GPUH_0001993201-mRNA-1">
    <property type="protein sequence ID" value="GPUH_0001993201-mRNA-1"/>
    <property type="gene ID" value="GPUH_0001993201"/>
</dbReference>
<evidence type="ECO:0000313" key="3">
    <source>
        <dbReference type="Proteomes" id="UP000271098"/>
    </source>
</evidence>
<dbReference type="Proteomes" id="UP000271098">
    <property type="component" value="Unassembled WGS sequence"/>
</dbReference>